<dbReference type="SMART" id="SM00698">
    <property type="entry name" value="MORN"/>
    <property type="match status" value="4"/>
</dbReference>
<evidence type="ECO:0000256" key="1">
    <source>
        <dbReference type="ARBA" id="ARBA00022737"/>
    </source>
</evidence>
<evidence type="ECO:0000313" key="2">
    <source>
        <dbReference type="EMBL" id="AGO84507.2"/>
    </source>
</evidence>
<dbReference type="RefSeq" id="YP_008437578.2">
    <property type="nucleotide sequence ID" value="NC_022098.1"/>
</dbReference>
<gene>
    <name evidence="2" type="ORF">psal_cds_621</name>
</gene>
<dbReference type="InterPro" id="IPR003409">
    <property type="entry name" value="MORN"/>
</dbReference>
<proteinExistence type="predicted"/>
<dbReference type="Pfam" id="PF02493">
    <property type="entry name" value="MORN"/>
    <property type="match status" value="4"/>
</dbReference>
<dbReference type="InterPro" id="IPR036047">
    <property type="entry name" value="F-box-like_dom_sf"/>
</dbReference>
<dbReference type="GeneID" id="16606294"/>
<dbReference type="PANTHER" id="PTHR23084:SF263">
    <property type="entry name" value="MORN REPEAT-CONTAINING PROTEIN 1"/>
    <property type="match status" value="1"/>
</dbReference>
<dbReference type="KEGG" id="vg:16606294"/>
<keyword evidence="3" id="KW-1185">Reference proteome</keyword>
<sequence>MRWYCPIGRGSFLIYKKKKEHHAEALDDSRMNAFGTLGPTLGDMPYEMLLAIARATNSALTIVQLASTCRRNSGLSSDDALWKALCWTHFGPPLHEGFADAGKNWRWVYRAQGHVAASKGPDVGAVTTPGRIYWGDTLDGLPHGYGLSLALPTPHRDGQRLTRRAQDTALDQAAPRHDGHWSHGREHGYGVRVYRNGSRYRGTWRNGAHHGYGERFDMDGWHYAGQWFDGHCYYDDDDDHDDEVDAYSDAHRCLEVHDCIEAMCDAAVKDRWRRRAANLMVGPLWNWSGQRARADPDPPLSGGTDRLTLYNGTVHTRARVAGATKSTITWPDGRSFEGRWTRWLIGKYHPTYGTVTYPDGSVREGAFSQGRPWGRGRLARADGVRIECFWQYDTACGPVIATWPDGRRYEGAWHDGASHGDGEMTFPDGSRWVGTWRHGQPHDGTAIAQDRVGCMACLAASPYI</sequence>
<dbReference type="SUPFAM" id="SSF82185">
    <property type="entry name" value="Histone H3 K4-specific methyltransferase SET7/9 N-terminal domain"/>
    <property type="match status" value="2"/>
</dbReference>
<evidence type="ECO:0000313" key="3">
    <source>
        <dbReference type="Proteomes" id="UP000204584"/>
    </source>
</evidence>
<name>S4W251_9VIRU</name>
<accession>S4W251</accession>
<keyword evidence="1" id="KW-0677">Repeat</keyword>
<dbReference type="PANTHER" id="PTHR23084">
    <property type="entry name" value="PHOSPHATIDYLINOSITOL-4-PHOSPHATE 5-KINASE RELATED"/>
    <property type="match status" value="1"/>
</dbReference>
<dbReference type="EMBL" id="KC977571">
    <property type="protein sequence ID" value="AGO84507.2"/>
    <property type="molecule type" value="Genomic_DNA"/>
</dbReference>
<protein>
    <submittedName>
        <fullName evidence="2">Morn repeat incomplete domain containing protein</fullName>
    </submittedName>
</protein>
<dbReference type="Gene3D" id="2.20.110.10">
    <property type="entry name" value="Histone H3 K4-specific methyltransferase SET7/9 N-terminal domain"/>
    <property type="match status" value="2"/>
</dbReference>
<dbReference type="Gene3D" id="1.20.1280.50">
    <property type="match status" value="1"/>
</dbReference>
<dbReference type="SUPFAM" id="SSF81383">
    <property type="entry name" value="F-box domain"/>
    <property type="match status" value="1"/>
</dbReference>
<dbReference type="Proteomes" id="UP000204584">
    <property type="component" value="Segment"/>
</dbReference>
<organism evidence="2 3">
    <name type="scientific">Pandoravirus salinus</name>
    <dbReference type="NCBI Taxonomy" id="1349410"/>
    <lineage>
        <taxon>Viruses</taxon>
        <taxon>Pandoravirus</taxon>
    </lineage>
</organism>
<reference evidence="2 3" key="1">
    <citation type="journal article" date="2013" name="Science">
        <title>Pandoraviruses: amoeba viruses with genomes up to 2.5 Mb reaching that of parasitic eukaryotes.</title>
        <authorList>
            <person name="Philippe N."/>
            <person name="Legendre M."/>
            <person name="Doutre G."/>
            <person name="Coute Y."/>
            <person name="Poirot O."/>
            <person name="Lescot M."/>
            <person name="Arslan D."/>
            <person name="Seltzer V."/>
            <person name="Bertaux L."/>
            <person name="Bruley C."/>
            <person name="Garin J."/>
            <person name="Claverie J.M."/>
            <person name="Abergel C."/>
        </authorList>
    </citation>
    <scope>NUCLEOTIDE SEQUENCE [LARGE SCALE GENOMIC DNA]</scope>
</reference>